<keyword evidence="3" id="KW-1185">Reference proteome</keyword>
<name>A0A9P5P441_9AGAR</name>
<feature type="transmembrane region" description="Helical" evidence="1">
    <location>
        <begin position="12"/>
        <end position="30"/>
    </location>
</feature>
<evidence type="ECO:0000256" key="1">
    <source>
        <dbReference type="SAM" id="Phobius"/>
    </source>
</evidence>
<sequence>MSVRETKLDLVYLWLGVSVLDLSVFFLTLLKTLKLRRETQGGVVTVLMRDGVLYFGIITLTNSANMLTFGVFDGYSLNNGNKGYMKGLLPVFANIIASVMMSRLMFNLRDGHGQVSSMDVDLWEASTHAWLDSQP</sequence>
<proteinExistence type="predicted"/>
<dbReference type="EMBL" id="JADNRY010000383">
    <property type="protein sequence ID" value="KAF9058424.1"/>
    <property type="molecule type" value="Genomic_DNA"/>
</dbReference>
<dbReference type="AlphaFoldDB" id="A0A9P5P441"/>
<dbReference type="OrthoDB" id="3261349at2759"/>
<gene>
    <name evidence="2" type="ORF">BDP27DRAFT_1432812</name>
</gene>
<organism evidence="2 3">
    <name type="scientific">Rhodocollybia butyracea</name>
    <dbReference type="NCBI Taxonomy" id="206335"/>
    <lineage>
        <taxon>Eukaryota</taxon>
        <taxon>Fungi</taxon>
        <taxon>Dikarya</taxon>
        <taxon>Basidiomycota</taxon>
        <taxon>Agaricomycotina</taxon>
        <taxon>Agaricomycetes</taxon>
        <taxon>Agaricomycetidae</taxon>
        <taxon>Agaricales</taxon>
        <taxon>Marasmiineae</taxon>
        <taxon>Omphalotaceae</taxon>
        <taxon>Rhodocollybia</taxon>
    </lineage>
</organism>
<keyword evidence="1" id="KW-0472">Membrane</keyword>
<keyword evidence="1" id="KW-1133">Transmembrane helix</keyword>
<keyword evidence="1" id="KW-0812">Transmembrane</keyword>
<protein>
    <submittedName>
        <fullName evidence="2">Uncharacterized protein</fullName>
    </submittedName>
</protein>
<evidence type="ECO:0000313" key="3">
    <source>
        <dbReference type="Proteomes" id="UP000772434"/>
    </source>
</evidence>
<feature type="transmembrane region" description="Helical" evidence="1">
    <location>
        <begin position="51"/>
        <end position="72"/>
    </location>
</feature>
<comment type="caution">
    <text evidence="2">The sequence shown here is derived from an EMBL/GenBank/DDBJ whole genome shotgun (WGS) entry which is preliminary data.</text>
</comment>
<feature type="transmembrane region" description="Helical" evidence="1">
    <location>
        <begin position="84"/>
        <end position="106"/>
    </location>
</feature>
<reference evidence="2" key="1">
    <citation type="submission" date="2020-11" db="EMBL/GenBank/DDBJ databases">
        <authorList>
            <consortium name="DOE Joint Genome Institute"/>
            <person name="Ahrendt S."/>
            <person name="Riley R."/>
            <person name="Andreopoulos W."/>
            <person name="Labutti K."/>
            <person name="Pangilinan J."/>
            <person name="Ruiz-Duenas F.J."/>
            <person name="Barrasa J.M."/>
            <person name="Sanchez-Garcia M."/>
            <person name="Camarero S."/>
            <person name="Miyauchi S."/>
            <person name="Serrano A."/>
            <person name="Linde D."/>
            <person name="Babiker R."/>
            <person name="Drula E."/>
            <person name="Ayuso-Fernandez I."/>
            <person name="Pacheco R."/>
            <person name="Padilla G."/>
            <person name="Ferreira P."/>
            <person name="Barriuso J."/>
            <person name="Kellner H."/>
            <person name="Castanera R."/>
            <person name="Alfaro M."/>
            <person name="Ramirez L."/>
            <person name="Pisabarro A.G."/>
            <person name="Kuo A."/>
            <person name="Tritt A."/>
            <person name="Lipzen A."/>
            <person name="He G."/>
            <person name="Yan M."/>
            <person name="Ng V."/>
            <person name="Cullen D."/>
            <person name="Martin F."/>
            <person name="Rosso M.-N."/>
            <person name="Henrissat B."/>
            <person name="Hibbett D."/>
            <person name="Martinez A.T."/>
            <person name="Grigoriev I.V."/>
        </authorList>
    </citation>
    <scope>NUCLEOTIDE SEQUENCE</scope>
    <source>
        <strain evidence="2">AH 40177</strain>
    </source>
</reference>
<dbReference type="Proteomes" id="UP000772434">
    <property type="component" value="Unassembled WGS sequence"/>
</dbReference>
<evidence type="ECO:0000313" key="2">
    <source>
        <dbReference type="EMBL" id="KAF9058424.1"/>
    </source>
</evidence>
<accession>A0A9P5P441</accession>